<evidence type="ECO:0000313" key="2">
    <source>
        <dbReference type="EMBL" id="KAG4412545.1"/>
    </source>
</evidence>
<dbReference type="AlphaFoldDB" id="A0A8H7T0Z0"/>
<protein>
    <recommendedName>
        <fullName evidence="1">DUF4185 domain-containing protein</fullName>
    </recommendedName>
</protein>
<dbReference type="InterPro" id="IPR025442">
    <property type="entry name" value="DUF4185"/>
</dbReference>
<dbReference type="EMBL" id="JAFJYH010000370">
    <property type="protein sequence ID" value="KAG4412545.1"/>
    <property type="molecule type" value="Genomic_DNA"/>
</dbReference>
<evidence type="ECO:0000313" key="3">
    <source>
        <dbReference type="Proteomes" id="UP000664132"/>
    </source>
</evidence>
<gene>
    <name evidence="2" type="ORF">IFR04_014326</name>
</gene>
<evidence type="ECO:0000259" key="1">
    <source>
        <dbReference type="Pfam" id="PF13810"/>
    </source>
</evidence>
<dbReference type="Gene3D" id="3.40.50.1110">
    <property type="entry name" value="SGNH hydrolase"/>
    <property type="match status" value="1"/>
</dbReference>
<accession>A0A8H7T0Z0</accession>
<dbReference type="Pfam" id="PF13810">
    <property type="entry name" value="DUF4185"/>
    <property type="match status" value="1"/>
</dbReference>
<feature type="domain" description="DUF4185" evidence="1">
    <location>
        <begin position="230"/>
        <end position="353"/>
    </location>
</feature>
<keyword evidence="3" id="KW-1185">Reference proteome</keyword>
<proteinExistence type="predicted"/>
<comment type="caution">
    <text evidence="2">The sequence shown here is derived from an EMBL/GenBank/DDBJ whole genome shotgun (WGS) entry which is preliminary data.</text>
</comment>
<name>A0A8H7T0Z0_9HELO</name>
<dbReference type="Proteomes" id="UP000664132">
    <property type="component" value="Unassembled WGS sequence"/>
</dbReference>
<dbReference type="InterPro" id="IPR036514">
    <property type="entry name" value="SGNH_hydro_sf"/>
</dbReference>
<sequence>MSIVNCTDRRRDEFVVSTGLGNGLLWHSFQGTNSGVRVSSFSQSFLSVLASALLPFAVTSVSVTSEFLGNVTSTNTENIRDLGFSGTVGNVNINTYGDTLICGDGSAHDRYYQAPPCNLLHANSAAYAEPDPRNITDFNIDADGNAQIFCGYFADEAPEENYGMGLTNVIAQPGSSTHGILYFLKNYRPNAMDMIVGAGVAVVDVSGPYPTCRRTSENMWTSNEPQYGDHGQLLAQDGWVYVYGGTNTTKYYDGVYVMRVPHESQQDLDCYEYWNGTQFTRDRVYDPTEEQAILGPGSSQGTITWNPHLNAYLYVYTHLAELRGKTASKPEGPFRDYFTIFTATDFAFVYSPSQQTHYDPSGKTLVLSYTGFPNIIQAVKAIHLFLLGLLIDTQTCGDSYITRGFNTSGVQPSTFNPMGNPPDDRSTSSAGPNWIEYLTTTYNSSLIMTYDFAVSGGAIPNSLVDQVMFQYEPLYSHSNHTWTSENTVFMTWIESNDITIISFLYQDHLDVKTTLPPQFDQYFDLMENLYKTGARKCLFINMPPLDRTPMIMSHTDDIIAELKAGVALFNEVLLPKYVDWFQGNHSNVKRVPVPAQHIVACNNVTSHQHHISSTTPKPMLNNSFVNKQPNEYRKVRVPSSGPSCS</sequence>
<organism evidence="2 3">
    <name type="scientific">Cadophora malorum</name>
    <dbReference type="NCBI Taxonomy" id="108018"/>
    <lineage>
        <taxon>Eukaryota</taxon>
        <taxon>Fungi</taxon>
        <taxon>Dikarya</taxon>
        <taxon>Ascomycota</taxon>
        <taxon>Pezizomycotina</taxon>
        <taxon>Leotiomycetes</taxon>
        <taxon>Helotiales</taxon>
        <taxon>Ploettnerulaceae</taxon>
        <taxon>Cadophora</taxon>
    </lineage>
</organism>
<reference evidence="2" key="1">
    <citation type="submission" date="2021-02" db="EMBL/GenBank/DDBJ databases">
        <title>Genome sequence Cadophora malorum strain M34.</title>
        <authorList>
            <person name="Stefanovic E."/>
            <person name="Vu D."/>
            <person name="Scully C."/>
            <person name="Dijksterhuis J."/>
            <person name="Roader J."/>
            <person name="Houbraken J."/>
        </authorList>
    </citation>
    <scope>NUCLEOTIDE SEQUENCE</scope>
    <source>
        <strain evidence="2">M34</strain>
    </source>
</reference>
<dbReference type="OrthoDB" id="2583188at2759"/>